<dbReference type="PANTHER" id="PTHR13452:SF10">
    <property type="entry name" value="THUMP DOMAIN-CONTAINING PROTEIN 1"/>
    <property type="match status" value="1"/>
</dbReference>
<dbReference type="EMBL" id="JAEPRA010000002">
    <property type="protein sequence ID" value="KAG2188066.1"/>
    <property type="molecule type" value="Genomic_DNA"/>
</dbReference>
<keyword evidence="1" id="KW-0694">RNA-binding</keyword>
<accession>A0A8H7Q926</accession>
<dbReference type="OrthoDB" id="367221at2759"/>
<protein>
    <recommendedName>
        <fullName evidence="3">THUMP domain-containing protein</fullName>
    </recommendedName>
</protein>
<evidence type="ECO:0000313" key="5">
    <source>
        <dbReference type="Proteomes" id="UP000612746"/>
    </source>
</evidence>
<keyword evidence="5" id="KW-1185">Reference proteome</keyword>
<dbReference type="Gene3D" id="3.30.2300.10">
    <property type="entry name" value="THUMP superfamily"/>
    <property type="match status" value="1"/>
</dbReference>
<dbReference type="CDD" id="cd11717">
    <property type="entry name" value="THUMP_THUMPD1_like"/>
    <property type="match status" value="1"/>
</dbReference>
<feature type="domain" description="THUMP" evidence="3">
    <location>
        <begin position="144"/>
        <end position="254"/>
    </location>
</feature>
<dbReference type="InterPro" id="IPR004114">
    <property type="entry name" value="THUMP_dom"/>
</dbReference>
<organism evidence="4 5">
    <name type="scientific">Umbelopsis vinacea</name>
    <dbReference type="NCBI Taxonomy" id="44442"/>
    <lineage>
        <taxon>Eukaryota</taxon>
        <taxon>Fungi</taxon>
        <taxon>Fungi incertae sedis</taxon>
        <taxon>Mucoromycota</taxon>
        <taxon>Mucoromycotina</taxon>
        <taxon>Umbelopsidomycetes</taxon>
        <taxon>Umbelopsidales</taxon>
        <taxon>Umbelopsidaceae</taxon>
        <taxon>Umbelopsis</taxon>
    </lineage>
</organism>
<dbReference type="Pfam" id="PF02926">
    <property type="entry name" value="THUMP"/>
    <property type="match status" value="1"/>
</dbReference>
<dbReference type="GO" id="GO:0003723">
    <property type="term" value="F:RNA binding"/>
    <property type="evidence" value="ECO:0007669"/>
    <property type="project" value="UniProtKB-UniRule"/>
</dbReference>
<evidence type="ECO:0000256" key="2">
    <source>
        <dbReference type="SAM" id="MobiDB-lite"/>
    </source>
</evidence>
<dbReference type="PANTHER" id="PTHR13452">
    <property type="entry name" value="THUMP DOMAIN CONTAINING PROTEIN 1-RELATED"/>
    <property type="match status" value="1"/>
</dbReference>
<gene>
    <name evidence="4" type="ORF">INT44_000817</name>
</gene>
<proteinExistence type="predicted"/>
<feature type="region of interest" description="Disordered" evidence="2">
    <location>
        <begin position="1"/>
        <end position="31"/>
    </location>
</feature>
<dbReference type="FunFam" id="3.30.2300.10:FF:000001">
    <property type="entry name" value="THUMP domain-containing protein 1"/>
    <property type="match status" value="1"/>
</dbReference>
<dbReference type="SMART" id="SM00981">
    <property type="entry name" value="THUMP"/>
    <property type="match status" value="1"/>
</dbReference>
<dbReference type="PROSITE" id="PS51165">
    <property type="entry name" value="THUMP"/>
    <property type="match status" value="1"/>
</dbReference>
<comment type="caution">
    <text evidence="4">The sequence shown here is derived from an EMBL/GenBank/DDBJ whole genome shotgun (WGS) entry which is preliminary data.</text>
</comment>
<evidence type="ECO:0000259" key="3">
    <source>
        <dbReference type="PROSITE" id="PS51165"/>
    </source>
</evidence>
<dbReference type="InterPro" id="IPR040183">
    <property type="entry name" value="THUMPD1-like"/>
</dbReference>
<dbReference type="GO" id="GO:0006400">
    <property type="term" value="P:tRNA modification"/>
    <property type="evidence" value="ECO:0007669"/>
    <property type="project" value="InterPro"/>
</dbReference>
<sequence length="276" mass="31532">MSKRSAGFKSDEKKKKAKTYHISKEKSPRKGGFCIETNVAGVMVMCARKKEDRAVREILDIFNEYADKLYPVEGAAKDDQEEEDDEEEEEDIEAMIAKEVKAMSNKPKSKKRFVNLQTDTDCVAFIRTNAPVEPVSFVHHILTDIKTTQNKRTRFVSRLLPITKTCNSNIPEIVRMAEEVFKPYFHTPGEDGKIEPKKFAIVCRIRNCEKMDRQELTKSLAGVVGQDHTVDLGNPDLVIIVEIIQTIGMISVVKDYYDFKKYNIESICGLNEKKDE</sequence>
<evidence type="ECO:0000256" key="1">
    <source>
        <dbReference type="PROSITE-ProRule" id="PRU00529"/>
    </source>
</evidence>
<dbReference type="Proteomes" id="UP000612746">
    <property type="component" value="Unassembled WGS sequence"/>
</dbReference>
<reference evidence="4" key="1">
    <citation type="submission" date="2020-12" db="EMBL/GenBank/DDBJ databases">
        <title>Metabolic potential, ecology and presence of endohyphal bacteria is reflected in genomic diversity of Mucoromycotina.</title>
        <authorList>
            <person name="Muszewska A."/>
            <person name="Okrasinska A."/>
            <person name="Steczkiewicz K."/>
            <person name="Drgas O."/>
            <person name="Orlowska M."/>
            <person name="Perlinska-Lenart U."/>
            <person name="Aleksandrzak-Piekarczyk T."/>
            <person name="Szatraj K."/>
            <person name="Zielenkiewicz U."/>
            <person name="Pilsyk S."/>
            <person name="Malc E."/>
            <person name="Mieczkowski P."/>
            <person name="Kruszewska J.S."/>
            <person name="Biernat P."/>
            <person name="Pawlowska J."/>
        </authorList>
    </citation>
    <scope>NUCLEOTIDE SEQUENCE</scope>
    <source>
        <strain evidence="4">WA0000051536</strain>
    </source>
</reference>
<evidence type="ECO:0000313" key="4">
    <source>
        <dbReference type="EMBL" id="KAG2188066.1"/>
    </source>
</evidence>
<dbReference type="SUPFAM" id="SSF143437">
    <property type="entry name" value="THUMP domain-like"/>
    <property type="match status" value="1"/>
</dbReference>
<name>A0A8H7Q926_9FUNG</name>
<dbReference type="AlphaFoldDB" id="A0A8H7Q926"/>